<evidence type="ECO:0000313" key="2">
    <source>
        <dbReference type="EMBL" id="KAH0550772.1"/>
    </source>
</evidence>
<reference evidence="2 3" key="1">
    <citation type="journal article" date="2021" name="J. Hered.">
        <title>A chromosome-level genome assembly of the parasitoid wasp, Cotesia glomerata (Hymenoptera: Braconidae).</title>
        <authorList>
            <person name="Pinto B.J."/>
            <person name="Weis J.J."/>
            <person name="Gamble T."/>
            <person name="Ode P.J."/>
            <person name="Paul R."/>
            <person name="Zaspel J.M."/>
        </authorList>
    </citation>
    <scope>NUCLEOTIDE SEQUENCE [LARGE SCALE GENOMIC DNA]</scope>
    <source>
        <strain evidence="2">CgM1</strain>
    </source>
</reference>
<name>A0AAV7IHA2_COTGL</name>
<accession>A0AAV7IHA2</accession>
<proteinExistence type="predicted"/>
<evidence type="ECO:0000256" key="1">
    <source>
        <dbReference type="SAM" id="MobiDB-lite"/>
    </source>
</evidence>
<gene>
    <name evidence="2" type="ORF">KQX54_020767</name>
</gene>
<organism evidence="2 3">
    <name type="scientific">Cotesia glomerata</name>
    <name type="common">Lepidopteran parasitic wasp</name>
    <name type="synonym">Apanteles glomeratus</name>
    <dbReference type="NCBI Taxonomy" id="32391"/>
    <lineage>
        <taxon>Eukaryota</taxon>
        <taxon>Metazoa</taxon>
        <taxon>Ecdysozoa</taxon>
        <taxon>Arthropoda</taxon>
        <taxon>Hexapoda</taxon>
        <taxon>Insecta</taxon>
        <taxon>Pterygota</taxon>
        <taxon>Neoptera</taxon>
        <taxon>Endopterygota</taxon>
        <taxon>Hymenoptera</taxon>
        <taxon>Apocrita</taxon>
        <taxon>Ichneumonoidea</taxon>
        <taxon>Braconidae</taxon>
        <taxon>Microgastrinae</taxon>
        <taxon>Cotesia</taxon>
    </lineage>
</organism>
<sequence length="70" mass="7760">MPERIIGSKKGQEGSTEIPAGSDSRCPLCDMSRCIMYARNPKRQQLPAHHPCHCLRASLHDGHMYPSTIG</sequence>
<dbReference type="EMBL" id="JAHXZJ010001864">
    <property type="protein sequence ID" value="KAH0550772.1"/>
    <property type="molecule type" value="Genomic_DNA"/>
</dbReference>
<dbReference type="Proteomes" id="UP000826195">
    <property type="component" value="Unassembled WGS sequence"/>
</dbReference>
<dbReference type="AlphaFoldDB" id="A0AAV7IHA2"/>
<feature type="region of interest" description="Disordered" evidence="1">
    <location>
        <begin position="1"/>
        <end position="23"/>
    </location>
</feature>
<keyword evidence="3" id="KW-1185">Reference proteome</keyword>
<evidence type="ECO:0000313" key="3">
    <source>
        <dbReference type="Proteomes" id="UP000826195"/>
    </source>
</evidence>
<protein>
    <submittedName>
        <fullName evidence="2">Uncharacterized protein</fullName>
    </submittedName>
</protein>
<comment type="caution">
    <text evidence="2">The sequence shown here is derived from an EMBL/GenBank/DDBJ whole genome shotgun (WGS) entry which is preliminary data.</text>
</comment>